<dbReference type="RefSeq" id="WP_313543662.1">
    <property type="nucleotide sequence ID" value="NZ_CP134880.1"/>
</dbReference>
<gene>
    <name evidence="2" type="ORF">RN607_00760</name>
</gene>
<accession>A0AA96FC26</accession>
<dbReference type="AlphaFoldDB" id="A0AA96FC26"/>
<dbReference type="EMBL" id="CP134880">
    <property type="protein sequence ID" value="WNM27564.1"/>
    <property type="molecule type" value="Genomic_DNA"/>
</dbReference>
<dbReference type="InterPro" id="IPR025272">
    <property type="entry name" value="SocA_Panacea"/>
</dbReference>
<evidence type="ECO:0000313" key="2">
    <source>
        <dbReference type="EMBL" id="WNM27564.1"/>
    </source>
</evidence>
<reference evidence="2" key="1">
    <citation type="submission" date="2023-09" db="EMBL/GenBank/DDBJ databases">
        <title>Demequina sp. a novel bacteria isolated from Capsicum annuum.</title>
        <authorList>
            <person name="Humaira Z."/>
            <person name="Lee J."/>
            <person name="Cho D."/>
        </authorList>
    </citation>
    <scope>NUCLEOTIDE SEQUENCE</scope>
    <source>
        <strain evidence="2">PMTSA13</strain>
    </source>
</reference>
<feature type="domain" description="Antitoxin SocA-like Panacea" evidence="1">
    <location>
        <begin position="26"/>
        <end position="117"/>
    </location>
</feature>
<dbReference type="Proteomes" id="UP001303408">
    <property type="component" value="Chromosome"/>
</dbReference>
<sequence>MAEALSVDDVAAFIVRSQHSVDRMKLQKLLYYAQSWHLAVFDRPLFDETFEAWGGGPVINSVYQASKAKPTYDITSWDGDPEAVSGQAAALLRAVMAEYASQSAGKLSSRTHNEEPWLVARHGLPDGARSRSKIAAQSMAEFTRRSCTLGGQYAADIAAGGVIGGDFAPDVDDTEPLHDPYARDVVSTLEVGHADVMRRPRRVVPTSVG</sequence>
<name>A0AA96FC26_9MICO</name>
<evidence type="ECO:0000259" key="1">
    <source>
        <dbReference type="Pfam" id="PF13274"/>
    </source>
</evidence>
<dbReference type="KEGG" id="dcp:RN607_00760"/>
<proteinExistence type="predicted"/>
<organism evidence="2">
    <name type="scientific">Demequina capsici</name>
    <dbReference type="NCBI Taxonomy" id="3075620"/>
    <lineage>
        <taxon>Bacteria</taxon>
        <taxon>Bacillati</taxon>
        <taxon>Actinomycetota</taxon>
        <taxon>Actinomycetes</taxon>
        <taxon>Micrococcales</taxon>
        <taxon>Demequinaceae</taxon>
        <taxon>Demequina</taxon>
    </lineage>
</organism>
<dbReference type="Pfam" id="PF13274">
    <property type="entry name" value="SocA_Panacea"/>
    <property type="match status" value="1"/>
</dbReference>
<protein>
    <submittedName>
        <fullName evidence="2">DUF4065 domain-containing protein</fullName>
    </submittedName>
</protein>